<dbReference type="AlphaFoldDB" id="A0A2M9ZNN7"/>
<keyword evidence="5" id="KW-0028">Amino-acid biosynthesis</keyword>
<keyword evidence="6" id="KW-0560">Oxidoreductase</keyword>
<sequence>MGASLSLALKKKGSKAKVTGVVGSPKSKENGKRLGSADEIMTAEEFSKVENWSDYDLIVFGVPVDKTAEMVRALPKNLPAILTDLGSTKKEIVQAVEDSLTNSHKYISSHPMCGSEETGLEYANPDLYEGRLCILTKPAGSTEESFDRLEEFWKWLGMETLEIPSVEHDKILSYLSHVPHILSSLMADWAWENECVQKFTQGSPVALTGGGFRDMTRIAGSNPKMWAAIYSSNRDEIYKSLLDYRNRLDQLLSELDPKKPLDPERWETFMEESRKNRDRILKRKDDTKKN</sequence>
<comment type="pathway">
    <text evidence="1">Amino-acid biosynthesis; L-tyrosine biosynthesis; (4-hydroxyphenyl)pyruvate from prephenate (NAD(+) route): step 1/1.</text>
</comment>
<comment type="caution">
    <text evidence="12">The sequence shown here is derived from an EMBL/GenBank/DDBJ whole genome shotgun (WGS) entry which is preliminary data.</text>
</comment>
<dbReference type="GO" id="GO:0004665">
    <property type="term" value="F:prephenate dehydrogenase (NADP+) activity"/>
    <property type="evidence" value="ECO:0007669"/>
    <property type="project" value="InterPro"/>
</dbReference>
<dbReference type="InterPro" id="IPR003099">
    <property type="entry name" value="Prephen_DH"/>
</dbReference>
<dbReference type="SUPFAM" id="SSF48179">
    <property type="entry name" value="6-phosphogluconate dehydrogenase C-terminal domain-like"/>
    <property type="match status" value="1"/>
</dbReference>
<protein>
    <recommendedName>
        <fullName evidence="3">prephenate dehydrogenase</fullName>
        <ecNumber evidence="3">1.3.1.12</ecNumber>
    </recommendedName>
</protein>
<dbReference type="InterPro" id="IPR046825">
    <property type="entry name" value="PDH_C"/>
</dbReference>
<keyword evidence="8" id="KW-0057">Aromatic amino acid biosynthesis</keyword>
<dbReference type="PANTHER" id="PTHR21363">
    <property type="entry name" value="PREPHENATE DEHYDROGENASE"/>
    <property type="match status" value="1"/>
</dbReference>
<name>A0A2M9ZNN7_9LEPT</name>
<dbReference type="GO" id="GO:0008977">
    <property type="term" value="F:prephenate dehydrogenase (NAD+) activity"/>
    <property type="evidence" value="ECO:0007669"/>
    <property type="project" value="UniProtKB-EC"/>
</dbReference>
<dbReference type="EMBL" id="NPDY01000017">
    <property type="protein sequence ID" value="PJZ68718.1"/>
    <property type="molecule type" value="Genomic_DNA"/>
</dbReference>
<dbReference type="InterPro" id="IPR050812">
    <property type="entry name" value="Preph/Arog_dehydrog"/>
</dbReference>
<feature type="domain" description="Prephenate/arogenate dehydrogenase" evidence="10">
    <location>
        <begin position="1"/>
        <end position="290"/>
    </location>
</feature>
<evidence type="ECO:0000256" key="6">
    <source>
        <dbReference type="ARBA" id="ARBA00023002"/>
    </source>
</evidence>
<evidence type="ECO:0000313" key="14">
    <source>
        <dbReference type="Proteomes" id="UP000231990"/>
    </source>
</evidence>
<accession>A0A2M9ZNN7</accession>
<dbReference type="SUPFAM" id="SSF51735">
    <property type="entry name" value="NAD(P)-binding Rossmann-fold domains"/>
    <property type="match status" value="1"/>
</dbReference>
<evidence type="ECO:0000256" key="3">
    <source>
        <dbReference type="ARBA" id="ARBA00012068"/>
    </source>
</evidence>
<dbReference type="Pfam" id="PF02153">
    <property type="entry name" value="PDH_N"/>
    <property type="match status" value="1"/>
</dbReference>
<evidence type="ECO:0000256" key="2">
    <source>
        <dbReference type="ARBA" id="ARBA00007964"/>
    </source>
</evidence>
<evidence type="ECO:0000256" key="8">
    <source>
        <dbReference type="ARBA" id="ARBA00023141"/>
    </source>
</evidence>
<evidence type="ECO:0000313" key="11">
    <source>
        <dbReference type="EMBL" id="PJZ68718.1"/>
    </source>
</evidence>
<comment type="similarity">
    <text evidence="2">Belongs to the prephenate/arogenate dehydrogenase family.</text>
</comment>
<dbReference type="FunFam" id="3.40.50.720:FF:000208">
    <property type="entry name" value="Prephenate dehydrogenase"/>
    <property type="match status" value="1"/>
</dbReference>
<dbReference type="InterPro" id="IPR046826">
    <property type="entry name" value="PDH_N"/>
</dbReference>
<reference evidence="13 14" key="1">
    <citation type="submission" date="2017-07" db="EMBL/GenBank/DDBJ databases">
        <title>Leptospira spp. isolated from tropical soils.</title>
        <authorList>
            <person name="Thibeaux R."/>
            <person name="Iraola G."/>
            <person name="Ferres I."/>
            <person name="Bierque E."/>
            <person name="Girault D."/>
            <person name="Soupe-Gilbert M.-E."/>
            <person name="Picardeau M."/>
            <person name="Goarant C."/>
        </authorList>
    </citation>
    <scope>NUCLEOTIDE SEQUENCE [LARGE SCALE GENOMIC DNA]</scope>
    <source>
        <strain evidence="12 14">FH1-B-B1</strain>
        <strain evidence="11 13">FH1-B-C1</strain>
    </source>
</reference>
<organism evidence="12 14">
    <name type="scientific">Leptospira perolatii</name>
    <dbReference type="NCBI Taxonomy" id="2023191"/>
    <lineage>
        <taxon>Bacteria</taxon>
        <taxon>Pseudomonadati</taxon>
        <taxon>Spirochaetota</taxon>
        <taxon>Spirochaetia</taxon>
        <taxon>Leptospirales</taxon>
        <taxon>Leptospiraceae</taxon>
        <taxon>Leptospira</taxon>
    </lineage>
</organism>
<evidence type="ECO:0000256" key="4">
    <source>
        <dbReference type="ARBA" id="ARBA00022498"/>
    </source>
</evidence>
<dbReference type="Gene3D" id="1.10.3660.10">
    <property type="entry name" value="6-phosphogluconate dehydrogenase C-terminal like domain"/>
    <property type="match status" value="1"/>
</dbReference>
<dbReference type="InterPro" id="IPR008927">
    <property type="entry name" value="6-PGluconate_DH-like_C_sf"/>
</dbReference>
<dbReference type="GO" id="GO:0006571">
    <property type="term" value="P:tyrosine biosynthetic process"/>
    <property type="evidence" value="ECO:0007669"/>
    <property type="project" value="UniProtKB-KW"/>
</dbReference>
<proteinExistence type="inferred from homology"/>
<dbReference type="RefSeq" id="WP_100714884.1">
    <property type="nucleotide sequence ID" value="NZ_NPDY01000017.1"/>
</dbReference>
<dbReference type="OrthoDB" id="9802008at2"/>
<dbReference type="InterPro" id="IPR036291">
    <property type="entry name" value="NAD(P)-bd_dom_sf"/>
</dbReference>
<evidence type="ECO:0000256" key="9">
    <source>
        <dbReference type="ARBA" id="ARBA00049260"/>
    </source>
</evidence>
<keyword evidence="7" id="KW-0520">NAD</keyword>
<keyword evidence="4" id="KW-0827">Tyrosine biosynthesis</keyword>
<dbReference type="Gene3D" id="3.40.50.720">
    <property type="entry name" value="NAD(P)-binding Rossmann-like Domain"/>
    <property type="match status" value="1"/>
</dbReference>
<dbReference type="FunFam" id="1.10.3660.10:FF:000003">
    <property type="entry name" value="Prephenate dehydrogenase"/>
    <property type="match status" value="1"/>
</dbReference>
<comment type="catalytic activity">
    <reaction evidence="9">
        <text>prephenate + NAD(+) = 3-(4-hydroxyphenyl)pyruvate + CO2 + NADH</text>
        <dbReference type="Rhea" id="RHEA:13869"/>
        <dbReference type="ChEBI" id="CHEBI:16526"/>
        <dbReference type="ChEBI" id="CHEBI:29934"/>
        <dbReference type="ChEBI" id="CHEBI:36242"/>
        <dbReference type="ChEBI" id="CHEBI:57540"/>
        <dbReference type="ChEBI" id="CHEBI:57945"/>
        <dbReference type="EC" id="1.3.1.12"/>
    </reaction>
</comment>
<evidence type="ECO:0000256" key="7">
    <source>
        <dbReference type="ARBA" id="ARBA00023027"/>
    </source>
</evidence>
<dbReference type="Proteomes" id="UP000231962">
    <property type="component" value="Unassembled WGS sequence"/>
</dbReference>
<evidence type="ECO:0000256" key="5">
    <source>
        <dbReference type="ARBA" id="ARBA00022605"/>
    </source>
</evidence>
<evidence type="ECO:0000313" key="12">
    <source>
        <dbReference type="EMBL" id="PJZ73686.1"/>
    </source>
</evidence>
<dbReference type="PROSITE" id="PS51176">
    <property type="entry name" value="PDH_ADH"/>
    <property type="match status" value="1"/>
</dbReference>
<dbReference type="Pfam" id="PF20463">
    <property type="entry name" value="PDH_C"/>
    <property type="match status" value="1"/>
</dbReference>
<gene>
    <name evidence="11" type="ORF">CH360_14855</name>
    <name evidence="12" type="ORF">CH373_08360</name>
</gene>
<dbReference type="EMBL" id="NPDZ01000004">
    <property type="protein sequence ID" value="PJZ73686.1"/>
    <property type="molecule type" value="Genomic_DNA"/>
</dbReference>
<dbReference type="Proteomes" id="UP000231990">
    <property type="component" value="Unassembled WGS sequence"/>
</dbReference>
<keyword evidence="13" id="KW-1185">Reference proteome</keyword>
<evidence type="ECO:0000256" key="1">
    <source>
        <dbReference type="ARBA" id="ARBA00005067"/>
    </source>
</evidence>
<dbReference type="EC" id="1.3.1.12" evidence="3"/>
<dbReference type="PANTHER" id="PTHR21363:SF0">
    <property type="entry name" value="PREPHENATE DEHYDROGENASE [NADP(+)]"/>
    <property type="match status" value="1"/>
</dbReference>
<dbReference type="GO" id="GO:0070403">
    <property type="term" value="F:NAD+ binding"/>
    <property type="evidence" value="ECO:0007669"/>
    <property type="project" value="InterPro"/>
</dbReference>
<evidence type="ECO:0000313" key="13">
    <source>
        <dbReference type="Proteomes" id="UP000231962"/>
    </source>
</evidence>
<evidence type="ECO:0000259" key="10">
    <source>
        <dbReference type="PROSITE" id="PS51176"/>
    </source>
</evidence>